<dbReference type="Gene3D" id="2.70.98.90">
    <property type="match status" value="1"/>
</dbReference>
<dbReference type="InterPro" id="IPR038221">
    <property type="entry name" value="YidC_periplasmic_sf"/>
</dbReference>
<dbReference type="EMBL" id="BARV01018246">
    <property type="protein sequence ID" value="GAI31769.1"/>
    <property type="molecule type" value="Genomic_DNA"/>
</dbReference>
<keyword evidence="10" id="KW-0812">Transmembrane</keyword>
<dbReference type="AlphaFoldDB" id="X1PLM5"/>
<feature type="non-terminal residue" evidence="12">
    <location>
        <position position="1"/>
    </location>
</feature>
<feature type="transmembrane region" description="Helical" evidence="10">
    <location>
        <begin position="232"/>
        <end position="251"/>
    </location>
</feature>
<feature type="non-terminal residue" evidence="12">
    <location>
        <position position="280"/>
    </location>
</feature>
<evidence type="ECO:0000256" key="4">
    <source>
        <dbReference type="ARBA" id="ARBA00022448"/>
    </source>
</evidence>
<dbReference type="GO" id="GO:0015031">
    <property type="term" value="P:protein transport"/>
    <property type="evidence" value="ECO:0007669"/>
    <property type="project" value="UniProtKB-KW"/>
</dbReference>
<organism evidence="12">
    <name type="scientific">marine sediment metagenome</name>
    <dbReference type="NCBI Taxonomy" id="412755"/>
    <lineage>
        <taxon>unclassified sequences</taxon>
        <taxon>metagenomes</taxon>
        <taxon>ecological metagenomes</taxon>
    </lineage>
</organism>
<dbReference type="InterPro" id="IPR028055">
    <property type="entry name" value="YidC/Oxa/ALB_C"/>
</dbReference>
<evidence type="ECO:0000256" key="2">
    <source>
        <dbReference type="ARBA" id="ARBA00010527"/>
    </source>
</evidence>
<protein>
    <recommendedName>
        <fullName evidence="3">Membrane protein insertase YidC</fullName>
    </recommendedName>
    <alternativeName>
        <fullName evidence="9">Foldase YidC</fullName>
    </alternativeName>
    <alternativeName>
        <fullName evidence="8">Membrane integrase YidC</fullName>
    </alternativeName>
</protein>
<dbReference type="GO" id="GO:0005886">
    <property type="term" value="C:plasma membrane"/>
    <property type="evidence" value="ECO:0007669"/>
    <property type="project" value="UniProtKB-SubCell"/>
</dbReference>
<feature type="transmembrane region" description="Helical" evidence="10">
    <location>
        <begin position="203"/>
        <end position="226"/>
    </location>
</feature>
<evidence type="ECO:0000313" key="12">
    <source>
        <dbReference type="EMBL" id="GAI31769.1"/>
    </source>
</evidence>
<evidence type="ECO:0000256" key="9">
    <source>
        <dbReference type="ARBA" id="ARBA00033342"/>
    </source>
</evidence>
<evidence type="ECO:0000256" key="5">
    <source>
        <dbReference type="ARBA" id="ARBA00022475"/>
    </source>
</evidence>
<comment type="similarity">
    <text evidence="2">Belongs to the OXA1/ALB3/YidC family. Type 1 subfamily.</text>
</comment>
<comment type="caution">
    <text evidence="12">The sequence shown here is derived from an EMBL/GenBank/DDBJ whole genome shotgun (WGS) entry which is preliminary data.</text>
</comment>
<keyword evidence="10" id="KW-0472">Membrane</keyword>
<keyword evidence="10" id="KW-1133">Transmembrane helix</keyword>
<feature type="domain" description="Membrane insertase YidC/Oxa/ALB C-terminal" evidence="11">
    <location>
        <begin position="236"/>
        <end position="279"/>
    </location>
</feature>
<evidence type="ECO:0000256" key="8">
    <source>
        <dbReference type="ARBA" id="ARBA00033245"/>
    </source>
</evidence>
<dbReference type="Pfam" id="PF02096">
    <property type="entry name" value="60KD_IMP"/>
    <property type="match status" value="1"/>
</dbReference>
<comment type="subcellular location">
    <subcellularLocation>
        <location evidence="1">Cell membrane</location>
        <topology evidence="1">Multi-pass membrane protein</topology>
    </subcellularLocation>
</comment>
<evidence type="ECO:0000256" key="1">
    <source>
        <dbReference type="ARBA" id="ARBA00004651"/>
    </source>
</evidence>
<reference evidence="12" key="1">
    <citation type="journal article" date="2014" name="Front. Microbiol.">
        <title>High frequency of phylogenetically diverse reductive dehalogenase-homologous genes in deep subseafloor sedimentary metagenomes.</title>
        <authorList>
            <person name="Kawai M."/>
            <person name="Futagami T."/>
            <person name="Toyoda A."/>
            <person name="Takaki Y."/>
            <person name="Nishi S."/>
            <person name="Hori S."/>
            <person name="Arai W."/>
            <person name="Tsubouchi T."/>
            <person name="Morono Y."/>
            <person name="Uchiyama I."/>
            <person name="Ito T."/>
            <person name="Fujiyama A."/>
            <person name="Inagaki F."/>
            <person name="Takami H."/>
        </authorList>
    </citation>
    <scope>NUCLEOTIDE SEQUENCE</scope>
    <source>
        <strain evidence="12">Expedition CK06-06</strain>
    </source>
</reference>
<keyword evidence="6" id="KW-0653">Protein transport</keyword>
<evidence type="ECO:0000256" key="3">
    <source>
        <dbReference type="ARBA" id="ARBA00015325"/>
    </source>
</evidence>
<sequence>LTGGEQKLHFSLAGPIGLGREDVSRDMRKVVGGFITSEGGVVSSRKEIHSSFLSRKLGLKDATLKYQKALQTRSRTQIEQAKEDLRIGHNLPSRHSSARSLWVAATNKYFAAILRPVPAKGKGHCDWVKDKTGRYYNPDGDQKGNTGDETVGVNLEITPTTLTPSGQADSTRAYKFQLYLGPKDKSLFDKNEMYRKLGFAQTIDFLACCCPASIISPLAFGILALMKWMYAFFHNYGVVIIILVFLMRLAMHPVTKKSQVSMSRMTKLAPKTEEIKKKYA</sequence>
<evidence type="ECO:0000259" key="11">
    <source>
        <dbReference type="Pfam" id="PF02096"/>
    </source>
</evidence>
<accession>X1PLM5</accession>
<evidence type="ECO:0000256" key="6">
    <source>
        <dbReference type="ARBA" id="ARBA00022927"/>
    </source>
</evidence>
<name>X1PLM5_9ZZZZ</name>
<evidence type="ECO:0000256" key="7">
    <source>
        <dbReference type="ARBA" id="ARBA00023186"/>
    </source>
</evidence>
<keyword evidence="4" id="KW-0813">Transport</keyword>
<proteinExistence type="inferred from homology"/>
<gene>
    <name evidence="12" type="ORF">S06H3_30907</name>
</gene>
<keyword evidence="5" id="KW-1003">Cell membrane</keyword>
<evidence type="ECO:0000256" key="10">
    <source>
        <dbReference type="SAM" id="Phobius"/>
    </source>
</evidence>
<keyword evidence="7" id="KW-0143">Chaperone</keyword>